<comment type="caution">
    <text evidence="2">The sequence shown here is derived from an EMBL/GenBank/DDBJ whole genome shotgun (WGS) entry which is preliminary data.</text>
</comment>
<keyword evidence="1" id="KW-0812">Transmembrane</keyword>
<keyword evidence="1" id="KW-1133">Transmembrane helix</keyword>
<feature type="transmembrane region" description="Helical" evidence="1">
    <location>
        <begin position="15"/>
        <end position="37"/>
    </location>
</feature>
<evidence type="ECO:0000313" key="2">
    <source>
        <dbReference type="EMBL" id="GJN87064.1"/>
    </source>
</evidence>
<dbReference type="EMBL" id="BQKY01000001">
    <property type="protein sequence ID" value="GJN87064.1"/>
    <property type="molecule type" value="Genomic_DNA"/>
</dbReference>
<accession>A0AAV5GCH8</accession>
<evidence type="ECO:0000313" key="5">
    <source>
        <dbReference type="Proteomes" id="UP001342314"/>
    </source>
</evidence>
<protein>
    <submittedName>
        <fullName evidence="2">Uncharacterized protein</fullName>
    </submittedName>
</protein>
<dbReference type="EMBL" id="BQKY01000001">
    <property type="protein sequence ID" value="GJN87066.1"/>
    <property type="molecule type" value="Genomic_DNA"/>
</dbReference>
<keyword evidence="1" id="KW-0472">Membrane</keyword>
<feature type="transmembrane region" description="Helical" evidence="1">
    <location>
        <begin position="43"/>
        <end position="67"/>
    </location>
</feature>
<dbReference type="AlphaFoldDB" id="A0AAV5GCH8"/>
<dbReference type="EMBL" id="BQKY01000001">
    <property type="protein sequence ID" value="GJN87068.1"/>
    <property type="molecule type" value="Genomic_DNA"/>
</dbReference>
<proteinExistence type="predicted"/>
<evidence type="ECO:0000313" key="3">
    <source>
        <dbReference type="EMBL" id="GJN87066.1"/>
    </source>
</evidence>
<evidence type="ECO:0000313" key="4">
    <source>
        <dbReference type="EMBL" id="GJN87068.1"/>
    </source>
</evidence>
<keyword evidence="5" id="KW-1185">Reference proteome</keyword>
<sequence length="126" mass="13566">MPCCGCQKAHMQFAVLGKVLLIASFTSGVFLLLVWVATHLLDLCFVFASLFLFIPLPFRSVIVLSILPQASSRDSNAMGKHKLQSASARTRLPAASVLAYTRQVPQGTAPAFVARLLYPAAFLVSG</sequence>
<reference evidence="2 5" key="1">
    <citation type="submission" date="2021-12" db="EMBL/GenBank/DDBJ databases">
        <title>High titer production of polyol ester of fatty acids by Rhodotorula paludigena BS15 towards product separation-free biomass refinery.</title>
        <authorList>
            <person name="Mano J."/>
            <person name="Ono H."/>
            <person name="Tanaka T."/>
            <person name="Naito K."/>
            <person name="Sushida H."/>
            <person name="Ike M."/>
            <person name="Tokuyasu K."/>
            <person name="Kitaoka M."/>
        </authorList>
    </citation>
    <scope>NUCLEOTIDE SEQUENCE [LARGE SCALE GENOMIC DNA]</scope>
    <source>
        <strain evidence="2 5">BS15</strain>
    </source>
</reference>
<evidence type="ECO:0000256" key="1">
    <source>
        <dbReference type="SAM" id="Phobius"/>
    </source>
</evidence>
<gene>
    <name evidence="2" type="ORF">Rhopal_000008-T1</name>
    <name evidence="3" type="ORF">Rhopal_000010-T1</name>
    <name evidence="4" type="ORF">Rhopal_000012-T1</name>
</gene>
<organism evidence="2 5">
    <name type="scientific">Rhodotorula paludigena</name>
    <dbReference type="NCBI Taxonomy" id="86838"/>
    <lineage>
        <taxon>Eukaryota</taxon>
        <taxon>Fungi</taxon>
        <taxon>Dikarya</taxon>
        <taxon>Basidiomycota</taxon>
        <taxon>Pucciniomycotina</taxon>
        <taxon>Microbotryomycetes</taxon>
        <taxon>Sporidiobolales</taxon>
        <taxon>Sporidiobolaceae</taxon>
        <taxon>Rhodotorula</taxon>
    </lineage>
</organism>
<name>A0AAV5GCH8_9BASI</name>
<dbReference type="Proteomes" id="UP001342314">
    <property type="component" value="Unassembled WGS sequence"/>
</dbReference>